<gene>
    <name evidence="3" type="ORF">OPKNFCMD_4590</name>
</gene>
<reference evidence="3" key="1">
    <citation type="journal article" date="2021" name="Front. Microbiol.">
        <title>Comprehensive Comparative Genomics and Phenotyping of Methylobacterium Species.</title>
        <authorList>
            <person name="Alessa O."/>
            <person name="Ogura Y."/>
            <person name="Fujitani Y."/>
            <person name="Takami H."/>
            <person name="Hayashi T."/>
            <person name="Sahin N."/>
            <person name="Tani A."/>
        </authorList>
    </citation>
    <scope>NUCLEOTIDE SEQUENCE</scope>
    <source>
        <strain evidence="3">KCTC 52305</strain>
    </source>
</reference>
<evidence type="ECO:0000313" key="4">
    <source>
        <dbReference type="Proteomes" id="UP001055167"/>
    </source>
</evidence>
<keyword evidence="4" id="KW-1185">Reference proteome</keyword>
<dbReference type="RefSeq" id="WP_162501281.1">
    <property type="nucleotide sequence ID" value="NZ_BPQH01000015.1"/>
</dbReference>
<protein>
    <submittedName>
        <fullName evidence="3">Uncharacterized protein</fullName>
    </submittedName>
</protein>
<evidence type="ECO:0000313" key="3">
    <source>
        <dbReference type="EMBL" id="GJD51831.1"/>
    </source>
</evidence>
<name>A0ABQ4R4R8_9HYPH</name>
<reference evidence="3" key="2">
    <citation type="submission" date="2021-08" db="EMBL/GenBank/DDBJ databases">
        <authorList>
            <person name="Tani A."/>
            <person name="Ola A."/>
            <person name="Ogura Y."/>
            <person name="Katsura K."/>
            <person name="Hayashi T."/>
        </authorList>
    </citation>
    <scope>NUCLEOTIDE SEQUENCE</scope>
    <source>
        <strain evidence="3">KCTC 52305</strain>
    </source>
</reference>
<accession>A0ABQ4R4R8</accession>
<proteinExistence type="predicted"/>
<feature type="signal peptide" evidence="2">
    <location>
        <begin position="1"/>
        <end position="22"/>
    </location>
</feature>
<dbReference type="Proteomes" id="UP001055167">
    <property type="component" value="Unassembled WGS sequence"/>
</dbReference>
<feature type="compositionally biased region" description="Basic and acidic residues" evidence="1">
    <location>
        <begin position="43"/>
        <end position="54"/>
    </location>
</feature>
<sequence length="54" mass="5547">MRMIVTTTVLAAALVLPVAAQAGTGEGGRQAAGRALNSSSVPDPDHDTRRTTTR</sequence>
<comment type="caution">
    <text evidence="3">The sequence shown here is derived from an EMBL/GenBank/DDBJ whole genome shotgun (WGS) entry which is preliminary data.</text>
</comment>
<feature type="chain" id="PRO_5045480940" evidence="2">
    <location>
        <begin position="23"/>
        <end position="54"/>
    </location>
</feature>
<evidence type="ECO:0000256" key="2">
    <source>
        <dbReference type="SAM" id="SignalP"/>
    </source>
</evidence>
<feature type="region of interest" description="Disordered" evidence="1">
    <location>
        <begin position="23"/>
        <end position="54"/>
    </location>
</feature>
<organism evidence="3 4">
    <name type="scientific">Methylobacterium crusticola</name>
    <dbReference type="NCBI Taxonomy" id="1697972"/>
    <lineage>
        <taxon>Bacteria</taxon>
        <taxon>Pseudomonadati</taxon>
        <taxon>Pseudomonadota</taxon>
        <taxon>Alphaproteobacteria</taxon>
        <taxon>Hyphomicrobiales</taxon>
        <taxon>Methylobacteriaceae</taxon>
        <taxon>Methylobacterium</taxon>
    </lineage>
</organism>
<dbReference type="EMBL" id="BPQH01000015">
    <property type="protein sequence ID" value="GJD51831.1"/>
    <property type="molecule type" value="Genomic_DNA"/>
</dbReference>
<keyword evidence="2" id="KW-0732">Signal</keyword>
<evidence type="ECO:0000256" key="1">
    <source>
        <dbReference type="SAM" id="MobiDB-lite"/>
    </source>
</evidence>